<dbReference type="Proteomes" id="UP000610456">
    <property type="component" value="Unassembled WGS sequence"/>
</dbReference>
<dbReference type="GO" id="GO:0070403">
    <property type="term" value="F:NAD+ binding"/>
    <property type="evidence" value="ECO:0007669"/>
    <property type="project" value="InterPro"/>
</dbReference>
<organism evidence="8 9">
    <name type="scientific">Salinimicrobium marinum</name>
    <dbReference type="NCBI Taxonomy" id="680283"/>
    <lineage>
        <taxon>Bacteria</taxon>
        <taxon>Pseudomonadati</taxon>
        <taxon>Bacteroidota</taxon>
        <taxon>Flavobacteriia</taxon>
        <taxon>Flavobacteriales</taxon>
        <taxon>Flavobacteriaceae</taxon>
        <taxon>Salinimicrobium</taxon>
    </lineage>
</organism>
<dbReference type="InterPro" id="IPR001509">
    <property type="entry name" value="Epimerase_deHydtase"/>
</dbReference>
<evidence type="ECO:0000313" key="9">
    <source>
        <dbReference type="Proteomes" id="UP000610456"/>
    </source>
</evidence>
<dbReference type="GO" id="GO:0005737">
    <property type="term" value="C:cytoplasm"/>
    <property type="evidence" value="ECO:0007669"/>
    <property type="project" value="UniProtKB-SubCell"/>
</dbReference>
<evidence type="ECO:0000256" key="5">
    <source>
        <dbReference type="ARBA" id="ARBA00023027"/>
    </source>
</evidence>
<feature type="domain" description="NAD-dependent epimerase/dehydratase" evidence="7">
    <location>
        <begin position="4"/>
        <end position="237"/>
    </location>
</feature>
<comment type="caution">
    <text evidence="8">The sequence shown here is derived from an EMBL/GenBank/DDBJ whole genome shotgun (WGS) entry which is preliminary data.</text>
</comment>
<dbReference type="PANTHER" id="PTHR43078:SF6">
    <property type="entry name" value="UDP-GLUCURONIC ACID DECARBOXYLASE 1"/>
    <property type="match status" value="1"/>
</dbReference>
<evidence type="ECO:0000256" key="1">
    <source>
        <dbReference type="ARBA" id="ARBA00001911"/>
    </source>
</evidence>
<keyword evidence="6" id="KW-0456">Lyase</keyword>
<dbReference type="PANTHER" id="PTHR43078">
    <property type="entry name" value="UDP-GLUCURONIC ACID DECARBOXYLASE-RELATED"/>
    <property type="match status" value="1"/>
</dbReference>
<reference evidence="8" key="2">
    <citation type="submission" date="2020-09" db="EMBL/GenBank/DDBJ databases">
        <authorList>
            <person name="Sun Q."/>
            <person name="Kim S."/>
        </authorList>
    </citation>
    <scope>NUCLEOTIDE SEQUENCE</scope>
    <source>
        <strain evidence="8">KCTC 12719</strain>
    </source>
</reference>
<sequence>MKRILVTGGAGFIGSHLCKRLLEQGNEVICLDNYFTGNKQNIIDLLENPFFELVRQDVTTPYFIEVDQIYNLACPASPVHYQYNPVKTLKTSVLGALNMLGLAKRVKARILQASTSEVYGDPQVHPQPENYWGHVNPIGPRSCYDEGKRCAETLFFDYYKQNQVEIKIIRIFNTYGPNMNPNDGRVVSNFIMQALEGRDITIYGDGMQTRSFQYVDDLVEGMVRMMNSPAAFTGPVNLGNPTEITMIELAEAVLEFTGSASKLIFKPLPQDDPKQRRPDIALAKKHLDNWQPEVNWKDGLKRTIAYFENIVAAKVAKEATVDL</sequence>
<dbReference type="InterPro" id="IPR044516">
    <property type="entry name" value="UXS-like"/>
</dbReference>
<keyword evidence="4" id="KW-0210">Decarboxylase</keyword>
<evidence type="ECO:0000313" key="8">
    <source>
        <dbReference type="EMBL" id="GHA48811.1"/>
    </source>
</evidence>
<keyword evidence="9" id="KW-1185">Reference proteome</keyword>
<dbReference type="AlphaFoldDB" id="A0A918SKG5"/>
<dbReference type="RefSeq" id="WP_189605951.1">
    <property type="nucleotide sequence ID" value="NZ_BMXB01000020.1"/>
</dbReference>
<dbReference type="SUPFAM" id="SSF51735">
    <property type="entry name" value="NAD(P)-binding Rossmann-fold domains"/>
    <property type="match status" value="1"/>
</dbReference>
<evidence type="ECO:0000256" key="3">
    <source>
        <dbReference type="ARBA" id="ARBA00022490"/>
    </source>
</evidence>
<evidence type="ECO:0000256" key="2">
    <source>
        <dbReference type="ARBA" id="ARBA00004496"/>
    </source>
</evidence>
<comment type="subcellular location">
    <subcellularLocation>
        <location evidence="2">Cytoplasm</location>
    </subcellularLocation>
</comment>
<dbReference type="GO" id="GO:0048040">
    <property type="term" value="F:UDP-glucuronate decarboxylase activity"/>
    <property type="evidence" value="ECO:0007669"/>
    <property type="project" value="TreeGrafter"/>
</dbReference>
<dbReference type="GO" id="GO:0042732">
    <property type="term" value="P:D-xylose metabolic process"/>
    <property type="evidence" value="ECO:0007669"/>
    <property type="project" value="InterPro"/>
</dbReference>
<dbReference type="EMBL" id="BMXB01000020">
    <property type="protein sequence ID" value="GHA48811.1"/>
    <property type="molecule type" value="Genomic_DNA"/>
</dbReference>
<keyword evidence="3" id="KW-0963">Cytoplasm</keyword>
<gene>
    <name evidence="8" type="ORF">GCM10007103_32070</name>
</gene>
<accession>A0A918SKG5</accession>
<dbReference type="FunFam" id="3.40.50.720:FF:000150">
    <property type="entry name" value="UDP-glucuronic acid decarboxylase 6"/>
    <property type="match status" value="1"/>
</dbReference>
<dbReference type="CDD" id="cd05230">
    <property type="entry name" value="UGD_SDR_e"/>
    <property type="match status" value="1"/>
</dbReference>
<keyword evidence="5" id="KW-0520">NAD</keyword>
<protein>
    <submittedName>
        <fullName evidence="8">UDP-glucose 4-epimerase</fullName>
    </submittedName>
</protein>
<evidence type="ECO:0000256" key="6">
    <source>
        <dbReference type="ARBA" id="ARBA00023239"/>
    </source>
</evidence>
<evidence type="ECO:0000256" key="4">
    <source>
        <dbReference type="ARBA" id="ARBA00022793"/>
    </source>
</evidence>
<dbReference type="Gene3D" id="3.40.50.720">
    <property type="entry name" value="NAD(P)-binding Rossmann-like Domain"/>
    <property type="match status" value="1"/>
</dbReference>
<evidence type="ECO:0000259" key="7">
    <source>
        <dbReference type="Pfam" id="PF01370"/>
    </source>
</evidence>
<dbReference type="InterPro" id="IPR036291">
    <property type="entry name" value="NAD(P)-bd_dom_sf"/>
</dbReference>
<reference evidence="8" key="1">
    <citation type="journal article" date="2014" name="Int. J. Syst. Evol. Microbiol.">
        <title>Complete genome sequence of Corynebacterium casei LMG S-19264T (=DSM 44701T), isolated from a smear-ripened cheese.</title>
        <authorList>
            <consortium name="US DOE Joint Genome Institute (JGI-PGF)"/>
            <person name="Walter F."/>
            <person name="Albersmeier A."/>
            <person name="Kalinowski J."/>
            <person name="Ruckert C."/>
        </authorList>
    </citation>
    <scope>NUCLEOTIDE SEQUENCE</scope>
    <source>
        <strain evidence="8">KCTC 12719</strain>
    </source>
</reference>
<name>A0A918SKG5_9FLAO</name>
<proteinExistence type="predicted"/>
<dbReference type="Pfam" id="PF01370">
    <property type="entry name" value="Epimerase"/>
    <property type="match status" value="1"/>
</dbReference>
<comment type="cofactor">
    <cofactor evidence="1">
        <name>NAD(+)</name>
        <dbReference type="ChEBI" id="CHEBI:57540"/>
    </cofactor>
</comment>